<organism evidence="1">
    <name type="scientific">Siphoviridae sp. ct0Go27</name>
    <dbReference type="NCBI Taxonomy" id="2827761"/>
    <lineage>
        <taxon>Viruses</taxon>
        <taxon>Duplodnaviria</taxon>
        <taxon>Heunggongvirae</taxon>
        <taxon>Uroviricota</taxon>
        <taxon>Caudoviricetes</taxon>
    </lineage>
</organism>
<dbReference type="EMBL" id="BK032498">
    <property type="protein sequence ID" value="DAF43072.1"/>
    <property type="molecule type" value="Genomic_DNA"/>
</dbReference>
<proteinExistence type="predicted"/>
<accession>A0A8S5RWP5</accession>
<sequence>MAAFKIRATIELDFKVSGIFYMSDAVRMVEEEIREMARSSGNTEGWQIKGTEVEIVQDQTPEKKKGVTAHHDR</sequence>
<reference evidence="1" key="1">
    <citation type="journal article" date="2021" name="Proc. Natl. Acad. Sci. U.S.A.">
        <title>A Catalog of Tens of Thousands of Viruses from Human Metagenomes Reveals Hidden Associations with Chronic Diseases.</title>
        <authorList>
            <person name="Tisza M.J."/>
            <person name="Buck C.B."/>
        </authorList>
    </citation>
    <scope>NUCLEOTIDE SEQUENCE</scope>
    <source>
        <strain evidence="1">Ct0Go27</strain>
    </source>
</reference>
<name>A0A8S5RWP5_9CAUD</name>
<protein>
    <submittedName>
        <fullName evidence="1">Uncharacterized protein</fullName>
    </submittedName>
</protein>
<evidence type="ECO:0000313" key="1">
    <source>
        <dbReference type="EMBL" id="DAF43072.1"/>
    </source>
</evidence>